<dbReference type="Proteomes" id="UP000799779">
    <property type="component" value="Unassembled WGS sequence"/>
</dbReference>
<dbReference type="AlphaFoldDB" id="A0A6A5WN31"/>
<evidence type="ECO:0000313" key="2">
    <source>
        <dbReference type="Proteomes" id="UP000799779"/>
    </source>
</evidence>
<accession>A0A6A5WN31</accession>
<dbReference type="OrthoDB" id="5313288at2759"/>
<keyword evidence="2" id="KW-1185">Reference proteome</keyword>
<gene>
    <name evidence="1" type="ORF">P154DRAFT_461042</name>
</gene>
<evidence type="ECO:0008006" key="3">
    <source>
        <dbReference type="Google" id="ProtNLM"/>
    </source>
</evidence>
<reference evidence="1" key="1">
    <citation type="journal article" date="2020" name="Stud. Mycol.">
        <title>101 Dothideomycetes genomes: a test case for predicting lifestyles and emergence of pathogens.</title>
        <authorList>
            <person name="Haridas S."/>
            <person name="Albert R."/>
            <person name="Binder M."/>
            <person name="Bloem J."/>
            <person name="Labutti K."/>
            <person name="Salamov A."/>
            <person name="Andreopoulos B."/>
            <person name="Baker S."/>
            <person name="Barry K."/>
            <person name="Bills G."/>
            <person name="Bluhm B."/>
            <person name="Cannon C."/>
            <person name="Castanera R."/>
            <person name="Culley D."/>
            <person name="Daum C."/>
            <person name="Ezra D."/>
            <person name="Gonzalez J."/>
            <person name="Henrissat B."/>
            <person name="Kuo A."/>
            <person name="Liang C."/>
            <person name="Lipzen A."/>
            <person name="Lutzoni F."/>
            <person name="Magnuson J."/>
            <person name="Mondo S."/>
            <person name="Nolan M."/>
            <person name="Ohm R."/>
            <person name="Pangilinan J."/>
            <person name="Park H.-J."/>
            <person name="Ramirez L."/>
            <person name="Alfaro M."/>
            <person name="Sun H."/>
            <person name="Tritt A."/>
            <person name="Yoshinaga Y."/>
            <person name="Zwiers L.-H."/>
            <person name="Turgeon B."/>
            <person name="Goodwin S."/>
            <person name="Spatafora J."/>
            <person name="Crous P."/>
            <person name="Grigoriev I."/>
        </authorList>
    </citation>
    <scope>NUCLEOTIDE SEQUENCE</scope>
    <source>
        <strain evidence="1">CBS 123094</strain>
    </source>
</reference>
<dbReference type="EMBL" id="ML977573">
    <property type="protein sequence ID" value="KAF2003273.1"/>
    <property type="molecule type" value="Genomic_DNA"/>
</dbReference>
<sequence>MPSLESLPNELIHEICSHTAFELDWSDGHPLLALSDTTKHLRSVIEEYSRVLLKRQANLDIRLPKKVTTSTVSRWLKWVSNTCWYCKKNSKRRAILDPTIICCSKCDRDLFPKMTMTDAMRKHRLSKLDLFTPNEKHPHLAPLLHGSYVCMGSPATMFAKADVLAREKLIQGQGKKRRKPTVIILDADLA</sequence>
<name>A0A6A5WN31_9PLEO</name>
<protein>
    <recommendedName>
        <fullName evidence="3">F-box domain-containing protein</fullName>
    </recommendedName>
</protein>
<evidence type="ECO:0000313" key="1">
    <source>
        <dbReference type="EMBL" id="KAF2003273.1"/>
    </source>
</evidence>
<organism evidence="1 2">
    <name type="scientific">Amniculicola lignicola CBS 123094</name>
    <dbReference type="NCBI Taxonomy" id="1392246"/>
    <lineage>
        <taxon>Eukaryota</taxon>
        <taxon>Fungi</taxon>
        <taxon>Dikarya</taxon>
        <taxon>Ascomycota</taxon>
        <taxon>Pezizomycotina</taxon>
        <taxon>Dothideomycetes</taxon>
        <taxon>Pleosporomycetidae</taxon>
        <taxon>Pleosporales</taxon>
        <taxon>Amniculicolaceae</taxon>
        <taxon>Amniculicola</taxon>
    </lineage>
</organism>
<proteinExistence type="predicted"/>